<gene>
    <name evidence="8" type="ORF">NBRC116598_28550</name>
</gene>
<evidence type="ECO:0000256" key="1">
    <source>
        <dbReference type="ARBA" id="ARBA00004651"/>
    </source>
</evidence>
<feature type="domain" description="N-acetyltransferase" evidence="7">
    <location>
        <begin position="443"/>
        <end position="585"/>
    </location>
</feature>
<evidence type="ECO:0000256" key="5">
    <source>
        <dbReference type="ARBA" id="ARBA00023136"/>
    </source>
</evidence>
<reference evidence="8 9" key="1">
    <citation type="submission" date="2024-04" db="EMBL/GenBank/DDBJ databases">
        <title>Draft genome sequence of Pseudophaeobacter arcticus NBRC 116598.</title>
        <authorList>
            <person name="Miyakawa T."/>
            <person name="Kusuya Y."/>
            <person name="Miura T."/>
        </authorList>
    </citation>
    <scope>NUCLEOTIDE SEQUENCE [LARGE SCALE GENOMIC DNA]</scope>
    <source>
        <strain evidence="8 9">SU-CL00105</strain>
    </source>
</reference>
<evidence type="ECO:0000256" key="6">
    <source>
        <dbReference type="SAM" id="Phobius"/>
    </source>
</evidence>
<dbReference type="InterPro" id="IPR000182">
    <property type="entry name" value="GNAT_dom"/>
</dbReference>
<dbReference type="RefSeq" id="WP_353401030.1">
    <property type="nucleotide sequence ID" value="NZ_BAABWU010000011.1"/>
</dbReference>
<dbReference type="PANTHER" id="PTHR34697:SF2">
    <property type="entry name" value="PHOSPHATIDYLGLYCEROL LYSYLTRANSFERASE"/>
    <property type="match status" value="1"/>
</dbReference>
<feature type="transmembrane region" description="Helical" evidence="6">
    <location>
        <begin position="226"/>
        <end position="247"/>
    </location>
</feature>
<dbReference type="Pfam" id="PF09924">
    <property type="entry name" value="LPG_synthase_C"/>
    <property type="match status" value="1"/>
</dbReference>
<keyword evidence="2" id="KW-1003">Cell membrane</keyword>
<accession>A0ABQ0ANH8</accession>
<feature type="transmembrane region" description="Helical" evidence="6">
    <location>
        <begin position="164"/>
        <end position="183"/>
    </location>
</feature>
<dbReference type="PROSITE" id="PS51186">
    <property type="entry name" value="GNAT"/>
    <property type="match status" value="1"/>
</dbReference>
<dbReference type="CDD" id="cd04301">
    <property type="entry name" value="NAT_SF"/>
    <property type="match status" value="1"/>
</dbReference>
<name>A0ABQ0ANH8_9RHOB</name>
<sequence>MQSRKSPSAGLPLHVLRMTVPFAMAGLCLWAIFTRIELPSLADLGGLLGGLQMWQWLAACGATTVSFWALGRYDSVAHRHLQTGLDGPQARRAGMAAIAFSQLVGFGLLTGAYARWRLVPGLTAMQAAQLTGLVGLTFLAALTVICGVAMVLFPVFAWFPPIGALLITAALAASLLSFVAPRLDFGSVSLRWPSLTAMAALLVWALIDITAAGTALWMLLPASLDISWATLLVVYAIALGAAILSSAPGGTGPLELMVFSLLPAHDSAGLLAALLAFRLVYYALPAAIACVVMVVPERLKSTRAPLTDPDLLGAQQRSAETLPHHRLRAESGVIRQNGGHIQAFGFNQLALLDSPQISVALFDPMTGNLKETLTPLQRYARQRNTAPCFYKCSARNALAARQAGWAVLRIAAEAVVSPIHFSESGSSHRQLRRKLRHAEKAGISVRPAPPNLPLDQMAALDQVWQDRHGSAHGTTMGRFEANYLTMQRVFLAWQEERIIGFVSLHTAETEWCLDLIRICPNAPDGTGHIMLRAAIAAAREDEVPRLSLAAVPDHRLAPRMDQGLRRFKACFAPDWQPRYMACPTWADMAIAGFELFRLIHRPGPVYPASLALLHRQNGNPGTDRGAETLAWQSAQEAQPGSAHSAARAS</sequence>
<feature type="transmembrane region" description="Helical" evidence="6">
    <location>
        <begin position="92"/>
        <end position="113"/>
    </location>
</feature>
<keyword evidence="4 6" id="KW-1133">Transmembrane helix</keyword>
<keyword evidence="9" id="KW-1185">Reference proteome</keyword>
<dbReference type="InterPro" id="IPR051211">
    <property type="entry name" value="PG_lysyltransferase"/>
</dbReference>
<evidence type="ECO:0000256" key="2">
    <source>
        <dbReference type="ARBA" id="ARBA00022475"/>
    </source>
</evidence>
<dbReference type="SUPFAM" id="SSF55729">
    <property type="entry name" value="Acyl-CoA N-acyltransferases (Nat)"/>
    <property type="match status" value="1"/>
</dbReference>
<organism evidence="8 9">
    <name type="scientific">Pseudophaeobacter arcticus</name>
    <dbReference type="NCBI Taxonomy" id="385492"/>
    <lineage>
        <taxon>Bacteria</taxon>
        <taxon>Pseudomonadati</taxon>
        <taxon>Pseudomonadota</taxon>
        <taxon>Alphaproteobacteria</taxon>
        <taxon>Rhodobacterales</taxon>
        <taxon>Paracoccaceae</taxon>
        <taxon>Pseudophaeobacter</taxon>
    </lineage>
</organism>
<evidence type="ECO:0000256" key="3">
    <source>
        <dbReference type="ARBA" id="ARBA00022692"/>
    </source>
</evidence>
<dbReference type="InterPro" id="IPR016181">
    <property type="entry name" value="Acyl_CoA_acyltransferase"/>
</dbReference>
<comment type="caution">
    <text evidence="8">The sequence shown here is derived from an EMBL/GenBank/DDBJ whole genome shotgun (WGS) entry which is preliminary data.</text>
</comment>
<evidence type="ECO:0000313" key="8">
    <source>
        <dbReference type="EMBL" id="GAA6197411.1"/>
    </source>
</evidence>
<feature type="transmembrane region" description="Helical" evidence="6">
    <location>
        <begin position="12"/>
        <end position="33"/>
    </location>
</feature>
<feature type="transmembrane region" description="Helical" evidence="6">
    <location>
        <begin position="195"/>
        <end position="219"/>
    </location>
</feature>
<dbReference type="Proteomes" id="UP001441944">
    <property type="component" value="Unassembled WGS sequence"/>
</dbReference>
<dbReference type="InterPro" id="IPR024320">
    <property type="entry name" value="LPG_synthase_C"/>
</dbReference>
<evidence type="ECO:0000256" key="4">
    <source>
        <dbReference type="ARBA" id="ARBA00022989"/>
    </source>
</evidence>
<feature type="transmembrane region" description="Helical" evidence="6">
    <location>
        <begin position="267"/>
        <end position="295"/>
    </location>
</feature>
<proteinExistence type="predicted"/>
<dbReference type="PANTHER" id="PTHR34697">
    <property type="entry name" value="PHOSPHATIDYLGLYCEROL LYSYLTRANSFERASE"/>
    <property type="match status" value="1"/>
</dbReference>
<evidence type="ECO:0000313" key="9">
    <source>
        <dbReference type="Proteomes" id="UP001441944"/>
    </source>
</evidence>
<protein>
    <recommendedName>
        <fullName evidence="7">N-acetyltransferase domain-containing protein</fullName>
    </recommendedName>
</protein>
<evidence type="ECO:0000259" key="7">
    <source>
        <dbReference type="PROSITE" id="PS51186"/>
    </source>
</evidence>
<dbReference type="EMBL" id="BAABWU010000011">
    <property type="protein sequence ID" value="GAA6197411.1"/>
    <property type="molecule type" value="Genomic_DNA"/>
</dbReference>
<feature type="transmembrane region" description="Helical" evidence="6">
    <location>
        <begin position="133"/>
        <end position="157"/>
    </location>
</feature>
<feature type="transmembrane region" description="Helical" evidence="6">
    <location>
        <begin position="53"/>
        <end position="71"/>
    </location>
</feature>
<keyword evidence="3 6" id="KW-0812">Transmembrane</keyword>
<comment type="subcellular location">
    <subcellularLocation>
        <location evidence="1">Cell membrane</location>
        <topology evidence="1">Multi-pass membrane protein</topology>
    </subcellularLocation>
</comment>
<dbReference type="Gene3D" id="3.40.630.30">
    <property type="match status" value="1"/>
</dbReference>
<keyword evidence="5 6" id="KW-0472">Membrane</keyword>